<dbReference type="Pfam" id="PF00078">
    <property type="entry name" value="RVT_1"/>
    <property type="match status" value="1"/>
</dbReference>
<accession>A0A2N9H0A1</accession>
<dbReference type="InterPro" id="IPR052343">
    <property type="entry name" value="Retrotransposon-Effector_Assoc"/>
</dbReference>
<dbReference type="InterPro" id="IPR000477">
    <property type="entry name" value="RT_dom"/>
</dbReference>
<evidence type="ECO:0000259" key="1">
    <source>
        <dbReference type="Pfam" id="PF00078"/>
    </source>
</evidence>
<dbReference type="Pfam" id="PF13966">
    <property type="entry name" value="zf-RVT"/>
    <property type="match status" value="1"/>
</dbReference>
<evidence type="ECO:0000259" key="2">
    <source>
        <dbReference type="Pfam" id="PF13966"/>
    </source>
</evidence>
<organism evidence="3">
    <name type="scientific">Fagus sylvatica</name>
    <name type="common">Beechnut</name>
    <dbReference type="NCBI Taxonomy" id="28930"/>
    <lineage>
        <taxon>Eukaryota</taxon>
        <taxon>Viridiplantae</taxon>
        <taxon>Streptophyta</taxon>
        <taxon>Embryophyta</taxon>
        <taxon>Tracheophyta</taxon>
        <taxon>Spermatophyta</taxon>
        <taxon>Magnoliopsida</taxon>
        <taxon>eudicotyledons</taxon>
        <taxon>Gunneridae</taxon>
        <taxon>Pentapetalae</taxon>
        <taxon>rosids</taxon>
        <taxon>fabids</taxon>
        <taxon>Fagales</taxon>
        <taxon>Fagaceae</taxon>
        <taxon>Fagus</taxon>
    </lineage>
</organism>
<sequence>MKTIVTFTWTMEMNSIKQDDEYDEEKNIILARKLRDLIACWPGALGRLSYAVIWKVISHCLVWSMWREHNLRTFEGREMSSPDLQSLFFRMLFDWIQFYENLYTESDTRKPLLEGLDFSTITADEAIWLERPFEKEEVKGVVNGFNGDKAPGPDGFPMVFFQTCWAVLCQDIMRVLHSFHGLGSFEKSLNATFLALIPKKNEAVEVKDFRPISLVGGVYKILAKILANRLWMVLSQIISPSQNALVLGRQILDSVLIANECLDSRLKQEDPGVICKLDVEKDYDHVNWDFLIYMLHRCGFSPKWRSWIRFCVSAVHFSVHINGCPSGFFGSSRGLRQENPLLPLLFVIVMEAMTISGLKINLSKSEIVPVGNVLNLEDLMLVLGCKTASLPMKYLGLPLGAQFKESIWNPIIEKMERRLAGWKRLYLSKGAGVAHRLEKLQRDFLWNGLEGEPKLHLVRWSRICEPIRNGGLAIRDLRRFNCALLGKWLWRYGTERETLWRRVVDVKYGSMRGGWCTNVVRGSYGVSLWKNIHKEWDSLSQYLSFMVGDGSKVLFWQDQWCGEVPLMTAYPELFSFTWEMRASVADLMSFVNGTLHWDVSFSRDVQDWELESLTSFMDLIYSQDLRGSGEDRFCWKKDPRKSFSVKSYYCCLGSSSNQSFPWKNIWKAKVPPHVAFFSWTAVLGKILTIDALRKRGLIIVLVLYV</sequence>
<dbReference type="PANTHER" id="PTHR46890:SF50">
    <property type="entry name" value="RNA-DIRECTED DNA POLYMERASE, EUKARYOTA, REVERSE TRANSCRIPTASE ZINC-BINDING DOMAIN PROTEIN-RELATED"/>
    <property type="match status" value="1"/>
</dbReference>
<dbReference type="AlphaFoldDB" id="A0A2N9H0A1"/>
<reference evidence="3" key="1">
    <citation type="submission" date="2018-02" db="EMBL/GenBank/DDBJ databases">
        <authorList>
            <person name="Cohen D.B."/>
            <person name="Kent A.D."/>
        </authorList>
    </citation>
    <scope>NUCLEOTIDE SEQUENCE</scope>
</reference>
<name>A0A2N9H0A1_FAGSY</name>
<gene>
    <name evidence="3" type="ORF">FSB_LOCUS32943</name>
</gene>
<evidence type="ECO:0000313" key="3">
    <source>
        <dbReference type="EMBL" id="SPD05061.1"/>
    </source>
</evidence>
<feature type="domain" description="Reverse transcriptase zinc-binding" evidence="2">
    <location>
        <begin position="643"/>
        <end position="698"/>
    </location>
</feature>
<dbReference type="CDD" id="cd01650">
    <property type="entry name" value="RT_nLTR_like"/>
    <property type="match status" value="1"/>
</dbReference>
<dbReference type="PANTHER" id="PTHR46890">
    <property type="entry name" value="NON-LTR RETROLELEMENT REVERSE TRANSCRIPTASE-LIKE PROTEIN-RELATED"/>
    <property type="match status" value="1"/>
</dbReference>
<dbReference type="EMBL" id="OIVN01002613">
    <property type="protein sequence ID" value="SPD05061.1"/>
    <property type="molecule type" value="Genomic_DNA"/>
</dbReference>
<feature type="domain" description="Reverse transcriptase" evidence="1">
    <location>
        <begin position="197"/>
        <end position="353"/>
    </location>
</feature>
<dbReference type="InterPro" id="IPR026960">
    <property type="entry name" value="RVT-Znf"/>
</dbReference>
<evidence type="ECO:0008006" key="4">
    <source>
        <dbReference type="Google" id="ProtNLM"/>
    </source>
</evidence>
<proteinExistence type="predicted"/>
<protein>
    <recommendedName>
        <fullName evidence="4">Reverse transcriptase domain-containing protein</fullName>
    </recommendedName>
</protein>